<evidence type="ECO:0000313" key="2">
    <source>
        <dbReference type="Proteomes" id="UP001187315"/>
    </source>
</evidence>
<sequence>MAPEAATPSRSLCTTYQNVPLFLRCSFCLLPVSATRLPVSAQSVQDFLFPDFSDLAFFRASGRAERMREHTVVGKLEFMRPMARLRLLRRFPHEFSFKRRNFRDTRLTRPRLLQMLSLPRHSGLMDADEKCPLETNGFGSAFSGEAYHHKRVNPGEDDFSSACHH</sequence>
<dbReference type="EMBL" id="JAVHJS010000006">
    <property type="protein sequence ID" value="KAK2854472.1"/>
    <property type="molecule type" value="Genomic_DNA"/>
</dbReference>
<dbReference type="Proteomes" id="UP001187315">
    <property type="component" value="Unassembled WGS sequence"/>
</dbReference>
<comment type="caution">
    <text evidence="1">The sequence shown here is derived from an EMBL/GenBank/DDBJ whole genome shotgun (WGS) entry which is preliminary data.</text>
</comment>
<evidence type="ECO:0000313" key="1">
    <source>
        <dbReference type="EMBL" id="KAK2854472.1"/>
    </source>
</evidence>
<reference evidence="1" key="1">
    <citation type="submission" date="2023-08" db="EMBL/GenBank/DDBJ databases">
        <title>Pelteobagrus vachellii genome.</title>
        <authorList>
            <person name="Liu H."/>
        </authorList>
    </citation>
    <scope>NUCLEOTIDE SEQUENCE</scope>
    <source>
        <strain evidence="1">PRFRI_2022a</strain>
        <tissue evidence="1">Muscle</tissue>
    </source>
</reference>
<keyword evidence="2" id="KW-1185">Reference proteome</keyword>
<gene>
    <name evidence="1" type="ORF">Q7C36_006341</name>
</gene>
<proteinExistence type="predicted"/>
<dbReference type="AlphaFoldDB" id="A0AA88NE19"/>
<name>A0AA88NE19_TACVA</name>
<accession>A0AA88NE19</accession>
<protein>
    <submittedName>
        <fullName evidence="1">Uncharacterized protein</fullName>
    </submittedName>
</protein>
<organism evidence="1 2">
    <name type="scientific">Tachysurus vachellii</name>
    <name type="common">Darkbarbel catfish</name>
    <name type="synonym">Pelteobagrus vachellii</name>
    <dbReference type="NCBI Taxonomy" id="175792"/>
    <lineage>
        <taxon>Eukaryota</taxon>
        <taxon>Metazoa</taxon>
        <taxon>Chordata</taxon>
        <taxon>Craniata</taxon>
        <taxon>Vertebrata</taxon>
        <taxon>Euteleostomi</taxon>
        <taxon>Actinopterygii</taxon>
        <taxon>Neopterygii</taxon>
        <taxon>Teleostei</taxon>
        <taxon>Ostariophysi</taxon>
        <taxon>Siluriformes</taxon>
        <taxon>Bagridae</taxon>
        <taxon>Tachysurus</taxon>
    </lineage>
</organism>